<dbReference type="AlphaFoldDB" id="A0A2I0IU98"/>
<evidence type="ECO:0000313" key="2">
    <source>
        <dbReference type="EMBL" id="PKI47579.1"/>
    </source>
</evidence>
<dbReference type="EMBL" id="PGOL01002483">
    <property type="protein sequence ID" value="PKI47579.1"/>
    <property type="molecule type" value="Genomic_DNA"/>
</dbReference>
<dbReference type="Proteomes" id="UP000233551">
    <property type="component" value="Unassembled WGS sequence"/>
</dbReference>
<accession>A0A2I0IU98</accession>
<name>A0A2I0IU98_PUNGR</name>
<keyword evidence="3" id="KW-1185">Reference proteome</keyword>
<comment type="caution">
    <text evidence="2">The sequence shown here is derived from an EMBL/GenBank/DDBJ whole genome shotgun (WGS) entry which is preliminary data.</text>
</comment>
<evidence type="ECO:0000313" key="3">
    <source>
        <dbReference type="Proteomes" id="UP000233551"/>
    </source>
</evidence>
<sequence>MGHTYHVGATSVRLLNVDGKDNAVIDLMQKEGCRLKKAHGMETWHIHSCAHPNFASSGHACTRLCNAVWECPPSRGRATDALEKESPFAICHFITRKSRADKLPGSRGTEYTSLLRHMTGPSGLNSVDRLQGGARPASWTKRAEVWAARVGWADRARVRPQKGALGREHERAGPSAGARPNLRVKRVARSGLNPRRGETSRIISAGLGRAGWAKSAGLDLHKPKRWAELVRRKTSEKTRMGGEEGSDGREWRFPPLGVATTAREGTGDGGEHRLGYAVLGRGVFEFSSEGFSEFNRRKSGELRGGNRGVLLRGVSRVRSRVKIRTRGRDFEGEPRPPSRVSREREGEREGEIAAEGTCRGSERWRVGRTCQWWQAVAVGRQPRRVEDGRGTSVKEEEKKWGEKRREGKNGRGKKEEEEKKRGRSGKKEKVGAQMKRSKTFDPRQTGLLHI</sequence>
<feature type="compositionally biased region" description="Basic and acidic residues" evidence="1">
    <location>
        <begin position="383"/>
        <end position="430"/>
    </location>
</feature>
<protein>
    <submittedName>
        <fullName evidence="2">Uncharacterized protein</fullName>
    </submittedName>
</protein>
<feature type="region of interest" description="Disordered" evidence="1">
    <location>
        <begin position="383"/>
        <end position="450"/>
    </location>
</feature>
<gene>
    <name evidence="2" type="ORF">CRG98_032020</name>
</gene>
<organism evidence="2 3">
    <name type="scientific">Punica granatum</name>
    <name type="common">Pomegranate</name>
    <dbReference type="NCBI Taxonomy" id="22663"/>
    <lineage>
        <taxon>Eukaryota</taxon>
        <taxon>Viridiplantae</taxon>
        <taxon>Streptophyta</taxon>
        <taxon>Embryophyta</taxon>
        <taxon>Tracheophyta</taxon>
        <taxon>Spermatophyta</taxon>
        <taxon>Magnoliopsida</taxon>
        <taxon>eudicotyledons</taxon>
        <taxon>Gunneridae</taxon>
        <taxon>Pentapetalae</taxon>
        <taxon>rosids</taxon>
        <taxon>malvids</taxon>
        <taxon>Myrtales</taxon>
        <taxon>Lythraceae</taxon>
        <taxon>Punica</taxon>
    </lineage>
</organism>
<feature type="compositionally biased region" description="Basic and acidic residues" evidence="1">
    <location>
        <begin position="233"/>
        <end position="252"/>
    </location>
</feature>
<feature type="compositionally biased region" description="Basic and acidic residues" evidence="1">
    <location>
        <begin position="326"/>
        <end position="351"/>
    </location>
</feature>
<reference evidence="2 3" key="1">
    <citation type="submission" date="2017-11" db="EMBL/GenBank/DDBJ databases">
        <title>De-novo sequencing of pomegranate (Punica granatum L.) genome.</title>
        <authorList>
            <person name="Akparov Z."/>
            <person name="Amiraslanov A."/>
            <person name="Hajiyeva S."/>
            <person name="Abbasov M."/>
            <person name="Kaur K."/>
            <person name="Hamwieh A."/>
            <person name="Solovyev V."/>
            <person name="Salamov A."/>
            <person name="Braich B."/>
            <person name="Kosarev P."/>
            <person name="Mahmoud A."/>
            <person name="Hajiyev E."/>
            <person name="Babayeva S."/>
            <person name="Izzatullayeva V."/>
            <person name="Mammadov A."/>
            <person name="Mammadov A."/>
            <person name="Sharifova S."/>
            <person name="Ojaghi J."/>
            <person name="Eynullazada K."/>
            <person name="Bayramov B."/>
            <person name="Abdulazimova A."/>
            <person name="Shahmuradov I."/>
        </authorList>
    </citation>
    <scope>NUCLEOTIDE SEQUENCE [LARGE SCALE GENOMIC DNA]</scope>
    <source>
        <strain evidence="3">cv. AG2017</strain>
        <tissue evidence="2">Leaf</tissue>
    </source>
</reference>
<proteinExistence type="predicted"/>
<feature type="region of interest" description="Disordered" evidence="1">
    <location>
        <begin position="233"/>
        <end position="254"/>
    </location>
</feature>
<feature type="region of interest" description="Disordered" evidence="1">
    <location>
        <begin position="325"/>
        <end position="358"/>
    </location>
</feature>
<feature type="region of interest" description="Disordered" evidence="1">
    <location>
        <begin position="160"/>
        <end position="179"/>
    </location>
</feature>
<evidence type="ECO:0000256" key="1">
    <source>
        <dbReference type="SAM" id="MobiDB-lite"/>
    </source>
</evidence>